<reference evidence="4" key="1">
    <citation type="journal article" date="2019" name="Int. J. Syst. Evol. Microbiol.">
        <title>The Global Catalogue of Microorganisms (GCM) 10K type strain sequencing project: providing services to taxonomists for standard genome sequencing and annotation.</title>
        <authorList>
            <consortium name="The Broad Institute Genomics Platform"/>
            <consortium name="The Broad Institute Genome Sequencing Center for Infectious Disease"/>
            <person name="Wu L."/>
            <person name="Ma J."/>
        </authorList>
    </citation>
    <scope>NUCLEOTIDE SEQUENCE [LARGE SCALE GENOMIC DNA]</scope>
    <source>
        <strain evidence="4">JCM 16908</strain>
    </source>
</reference>
<gene>
    <name evidence="3" type="ORF">GCM10022226_66050</name>
</gene>
<name>A0ABP7J666_9ACTN</name>
<evidence type="ECO:0000259" key="2">
    <source>
        <dbReference type="Pfam" id="PF00296"/>
    </source>
</evidence>
<accession>A0ABP7J666</accession>
<dbReference type="Gene3D" id="3.20.20.30">
    <property type="entry name" value="Luciferase-like domain"/>
    <property type="match status" value="1"/>
</dbReference>
<proteinExistence type="predicted"/>
<evidence type="ECO:0000313" key="3">
    <source>
        <dbReference type="EMBL" id="GAA3835301.1"/>
    </source>
</evidence>
<dbReference type="RefSeq" id="WP_344949457.1">
    <property type="nucleotide sequence ID" value="NZ_BAAAZR010000038.1"/>
</dbReference>
<dbReference type="EMBL" id="BAAAZR010000038">
    <property type="protein sequence ID" value="GAA3835301.1"/>
    <property type="molecule type" value="Genomic_DNA"/>
</dbReference>
<dbReference type="InterPro" id="IPR036661">
    <property type="entry name" value="Luciferase-like_sf"/>
</dbReference>
<dbReference type="PANTHER" id="PTHR43244">
    <property type="match status" value="1"/>
</dbReference>
<dbReference type="Pfam" id="PF00296">
    <property type="entry name" value="Bac_luciferase"/>
    <property type="match status" value="1"/>
</dbReference>
<evidence type="ECO:0000256" key="1">
    <source>
        <dbReference type="ARBA" id="ARBA00023002"/>
    </source>
</evidence>
<dbReference type="InterPro" id="IPR019922">
    <property type="entry name" value="Lucif-like_OxRdatse_MSMEG_4141"/>
</dbReference>
<keyword evidence="4" id="KW-1185">Reference proteome</keyword>
<feature type="domain" description="Luciferase-like" evidence="2">
    <location>
        <begin position="32"/>
        <end position="280"/>
    </location>
</feature>
<dbReference type="NCBIfam" id="TIGR03620">
    <property type="entry name" value="F420_MSMEG_4141"/>
    <property type="match status" value="1"/>
</dbReference>
<organism evidence="3 4">
    <name type="scientific">Sphaerisporangium flaviroseum</name>
    <dbReference type="NCBI Taxonomy" id="509199"/>
    <lineage>
        <taxon>Bacteria</taxon>
        <taxon>Bacillati</taxon>
        <taxon>Actinomycetota</taxon>
        <taxon>Actinomycetes</taxon>
        <taxon>Streptosporangiales</taxon>
        <taxon>Streptosporangiaceae</taxon>
        <taxon>Sphaerisporangium</taxon>
    </lineage>
</organism>
<keyword evidence="1" id="KW-0560">Oxidoreductase</keyword>
<dbReference type="InterPro" id="IPR050564">
    <property type="entry name" value="F420-G6PD/mer"/>
</dbReference>
<evidence type="ECO:0000313" key="4">
    <source>
        <dbReference type="Proteomes" id="UP001500888"/>
    </source>
</evidence>
<comment type="caution">
    <text evidence="3">The sequence shown here is derived from an EMBL/GenBank/DDBJ whole genome shotgun (WGS) entry which is preliminary data.</text>
</comment>
<sequence>MQQKRPPEVDLPAYKQRLGKVGVWLALPGFEPAETSRMIARTIEELGYGALWVGELLGGKEALTNASILLSGTERLMVATGIANIWARDAAAAVAGANALSEAWSGRFVLGLGVSHAPLVAPRGHDYGKPVEFMREYLDAMDEAPYAAPLPVAPPRVLAALRTKMLRLSAEHAHGAHSYFVTPEHTAKARQILGAGPLLAPEQAVVLETDPDRARAIARDYMDFYLKLPNYLNNLRELGYTDADFDGGGSDTLVDAIVAWGGPETIAERVRAHHDAGADHVCVQPLVSDADQCLEHLRALAPVLLR</sequence>
<protein>
    <submittedName>
        <fullName evidence="3">LLM class F420-dependent oxidoreductase</fullName>
    </submittedName>
</protein>
<dbReference type="Proteomes" id="UP001500888">
    <property type="component" value="Unassembled WGS sequence"/>
</dbReference>
<dbReference type="SUPFAM" id="SSF51679">
    <property type="entry name" value="Bacterial luciferase-like"/>
    <property type="match status" value="1"/>
</dbReference>
<dbReference type="PANTHER" id="PTHR43244:SF1">
    <property type="entry name" value="5,10-METHYLENETETRAHYDROMETHANOPTERIN REDUCTASE"/>
    <property type="match status" value="1"/>
</dbReference>
<dbReference type="InterPro" id="IPR011251">
    <property type="entry name" value="Luciferase-like_dom"/>
</dbReference>